<feature type="transmembrane region" description="Helical" evidence="1">
    <location>
        <begin position="61"/>
        <end position="83"/>
    </location>
</feature>
<evidence type="ECO:0000313" key="2">
    <source>
        <dbReference type="EMBL" id="THU78732.1"/>
    </source>
</evidence>
<feature type="transmembrane region" description="Helical" evidence="1">
    <location>
        <begin position="140"/>
        <end position="160"/>
    </location>
</feature>
<keyword evidence="1" id="KW-1133">Transmembrane helix</keyword>
<accession>A0A4S8KSG1</accession>
<evidence type="ECO:0000256" key="1">
    <source>
        <dbReference type="SAM" id="Phobius"/>
    </source>
</evidence>
<reference evidence="2 3" key="1">
    <citation type="journal article" date="2019" name="Nat. Ecol. Evol.">
        <title>Megaphylogeny resolves global patterns of mushroom evolution.</title>
        <authorList>
            <person name="Varga T."/>
            <person name="Krizsan K."/>
            <person name="Foldi C."/>
            <person name="Dima B."/>
            <person name="Sanchez-Garcia M."/>
            <person name="Sanchez-Ramirez S."/>
            <person name="Szollosi G.J."/>
            <person name="Szarkandi J.G."/>
            <person name="Papp V."/>
            <person name="Albert L."/>
            <person name="Andreopoulos W."/>
            <person name="Angelini C."/>
            <person name="Antonin V."/>
            <person name="Barry K.W."/>
            <person name="Bougher N.L."/>
            <person name="Buchanan P."/>
            <person name="Buyck B."/>
            <person name="Bense V."/>
            <person name="Catcheside P."/>
            <person name="Chovatia M."/>
            <person name="Cooper J."/>
            <person name="Damon W."/>
            <person name="Desjardin D."/>
            <person name="Finy P."/>
            <person name="Geml J."/>
            <person name="Haridas S."/>
            <person name="Hughes K."/>
            <person name="Justo A."/>
            <person name="Karasinski D."/>
            <person name="Kautmanova I."/>
            <person name="Kiss B."/>
            <person name="Kocsube S."/>
            <person name="Kotiranta H."/>
            <person name="LaButti K.M."/>
            <person name="Lechner B.E."/>
            <person name="Liimatainen K."/>
            <person name="Lipzen A."/>
            <person name="Lukacs Z."/>
            <person name="Mihaltcheva S."/>
            <person name="Morgado L.N."/>
            <person name="Niskanen T."/>
            <person name="Noordeloos M.E."/>
            <person name="Ohm R.A."/>
            <person name="Ortiz-Santana B."/>
            <person name="Ovrebo C."/>
            <person name="Racz N."/>
            <person name="Riley R."/>
            <person name="Savchenko A."/>
            <person name="Shiryaev A."/>
            <person name="Soop K."/>
            <person name="Spirin V."/>
            <person name="Szebenyi C."/>
            <person name="Tomsovsky M."/>
            <person name="Tulloss R.E."/>
            <person name="Uehling J."/>
            <person name="Grigoriev I.V."/>
            <person name="Vagvolgyi C."/>
            <person name="Papp T."/>
            <person name="Martin F.M."/>
            <person name="Miettinen O."/>
            <person name="Hibbett D.S."/>
            <person name="Nagy L.G."/>
        </authorList>
    </citation>
    <scope>NUCLEOTIDE SEQUENCE [LARGE SCALE GENOMIC DNA]</scope>
    <source>
        <strain evidence="2 3">CBS 962.96</strain>
    </source>
</reference>
<dbReference type="AlphaFoldDB" id="A0A4S8KSG1"/>
<name>A0A4S8KSG1_DENBC</name>
<gene>
    <name evidence="2" type="ORF">K435DRAFT_699546</name>
</gene>
<organism evidence="2 3">
    <name type="scientific">Dendrothele bispora (strain CBS 962.96)</name>
    <dbReference type="NCBI Taxonomy" id="1314807"/>
    <lineage>
        <taxon>Eukaryota</taxon>
        <taxon>Fungi</taxon>
        <taxon>Dikarya</taxon>
        <taxon>Basidiomycota</taxon>
        <taxon>Agaricomycotina</taxon>
        <taxon>Agaricomycetes</taxon>
        <taxon>Agaricomycetidae</taxon>
        <taxon>Agaricales</taxon>
        <taxon>Agaricales incertae sedis</taxon>
        <taxon>Dendrothele</taxon>
    </lineage>
</organism>
<dbReference type="OrthoDB" id="3038990at2759"/>
<protein>
    <submittedName>
        <fullName evidence="2">Uncharacterized protein</fullName>
    </submittedName>
</protein>
<feature type="transmembrane region" description="Helical" evidence="1">
    <location>
        <begin position="95"/>
        <end position="120"/>
    </location>
</feature>
<sequence length="295" mass="32695">MYIWDICSNLSDEYKLLLKATSRPLPTIIYCLYTGAQYVANHIYTVCNSFFTAAQIQNCQALVLTSLSFCAVALSSITLLFFLRLRAIFEDNLPIVGIFFVLWLGNVVCISRVPLISTGVSLTFQGVTQCIEADIRVRNASISAIGVLVHDTCVFIAISYRFMKNGSINDQGAGFKMVTKTFIWGKNLPWYSKILFQGSQLLYLITLMISTSTVILLHIPSIPIIYRIVADIPQMAILTSLTCKVFRDLRLGKVSDKPISHINPIVGLPLPGYFNNSSQAIPLSRVNTDGDGSCK</sequence>
<proteinExistence type="predicted"/>
<evidence type="ECO:0000313" key="3">
    <source>
        <dbReference type="Proteomes" id="UP000297245"/>
    </source>
</evidence>
<dbReference type="EMBL" id="ML180143">
    <property type="protein sequence ID" value="THU78732.1"/>
    <property type="molecule type" value="Genomic_DNA"/>
</dbReference>
<keyword evidence="3" id="KW-1185">Reference proteome</keyword>
<keyword evidence="1" id="KW-0812">Transmembrane</keyword>
<feature type="transmembrane region" description="Helical" evidence="1">
    <location>
        <begin position="201"/>
        <end position="219"/>
    </location>
</feature>
<dbReference type="Proteomes" id="UP000297245">
    <property type="component" value="Unassembled WGS sequence"/>
</dbReference>
<keyword evidence="1" id="KW-0472">Membrane</keyword>